<keyword evidence="2" id="KW-1185">Reference proteome</keyword>
<dbReference type="HOGENOM" id="CLU_2509206_0_0_7"/>
<dbReference type="RefSeq" id="WP_015353358.1">
    <property type="nucleotide sequence ID" value="NC_020126.1"/>
</dbReference>
<dbReference type="EMBL" id="CP004025">
    <property type="protein sequence ID" value="AGC49105.1"/>
    <property type="molecule type" value="Genomic_DNA"/>
</dbReference>
<organism evidence="1 2">
    <name type="scientific">Myxococcus stipitatus (strain DSM 14675 / JCM 12634 / Mx s8)</name>
    <dbReference type="NCBI Taxonomy" id="1278073"/>
    <lineage>
        <taxon>Bacteria</taxon>
        <taxon>Pseudomonadati</taxon>
        <taxon>Myxococcota</taxon>
        <taxon>Myxococcia</taxon>
        <taxon>Myxococcales</taxon>
        <taxon>Cystobacterineae</taxon>
        <taxon>Myxococcaceae</taxon>
        <taxon>Myxococcus</taxon>
    </lineage>
</organism>
<accession>L7UMJ5</accession>
<dbReference type="Proteomes" id="UP000011131">
    <property type="component" value="Chromosome"/>
</dbReference>
<evidence type="ECO:0000313" key="1">
    <source>
        <dbReference type="EMBL" id="AGC49105.1"/>
    </source>
</evidence>
<evidence type="ECO:0000313" key="2">
    <source>
        <dbReference type="Proteomes" id="UP000011131"/>
    </source>
</evidence>
<gene>
    <name evidence="1" type="ordered locus">MYSTI_07833</name>
</gene>
<name>L7UMJ5_MYXSD</name>
<dbReference type="AlphaFoldDB" id="L7UMJ5"/>
<evidence type="ECO:0008006" key="3">
    <source>
        <dbReference type="Google" id="ProtNLM"/>
    </source>
</evidence>
<proteinExistence type="predicted"/>
<dbReference type="PROSITE" id="PS51257">
    <property type="entry name" value="PROKAR_LIPOPROTEIN"/>
    <property type="match status" value="1"/>
</dbReference>
<dbReference type="STRING" id="1278073.MYSTI_07833"/>
<reference evidence="1 2" key="1">
    <citation type="journal article" date="2013" name="Genome Announc.">
        <title>Complete genome sequence of Myxococcus stipitatus strain DSM 14675, a fruiting myxobacterium.</title>
        <authorList>
            <person name="Huntley S."/>
            <person name="Kneip S."/>
            <person name="Treuner-Lange A."/>
            <person name="Sogaard-Andersen L."/>
        </authorList>
    </citation>
    <scope>NUCLEOTIDE SEQUENCE [LARGE SCALE GENOMIC DNA]</scope>
    <source>
        <strain evidence="2">DSM 14675 / JCM 12634 / Mx s8</strain>
    </source>
</reference>
<protein>
    <recommendedName>
        <fullName evidence="3">Lipoprotein</fullName>
    </recommendedName>
</protein>
<dbReference type="KEGG" id="msd:MYSTI_07833"/>
<sequence>MKRMGWAILLSTFFAVGCGGPTADGASTVQAPSSPQALLDNGDVETCSDNSEECNHPICRCRRKCLSECGGVSECYTNCKANCTF</sequence>